<dbReference type="Proteomes" id="UP000536534">
    <property type="component" value="Unassembled WGS sequence"/>
</dbReference>
<gene>
    <name evidence="1" type="ORF">GX576_09745</name>
</gene>
<organism evidence="1 2">
    <name type="scientific">Thauera phenolivorans</name>
    <dbReference type="NCBI Taxonomy" id="1792543"/>
    <lineage>
        <taxon>Bacteria</taxon>
        <taxon>Pseudomonadati</taxon>
        <taxon>Pseudomonadota</taxon>
        <taxon>Betaproteobacteria</taxon>
        <taxon>Rhodocyclales</taxon>
        <taxon>Zoogloeaceae</taxon>
        <taxon>Thauera</taxon>
    </lineage>
</organism>
<accession>A0A7X7R8J8</accession>
<dbReference type="EMBL" id="JAAYYV010000251">
    <property type="protein sequence ID" value="NLF54656.1"/>
    <property type="molecule type" value="Genomic_DNA"/>
</dbReference>
<sequence length="246" mass="27713">MGLTAGYGLVIGQKHHYYRDPPDDFGRYYHGNLVVQAPNGNYHCAIDVDPKNMPNGVEWRLVRIRATDFAGIAALADGWHFLASTAASGALDYMRAPALHPPIRLLDVRHDHFLSRLLRALRIVPPRKRYKELNPPWRRFQKFLLEFIRWHPPWKSGTGIDALVDLETVIGQGVRFYVFGEPFTSGLGVHNIHQNQGDPLGSGFDLENAIWQDGATIVETADGRFIGFLNKFKTQAYETDDAGHPA</sequence>
<evidence type="ECO:0000313" key="2">
    <source>
        <dbReference type="Proteomes" id="UP000536534"/>
    </source>
</evidence>
<evidence type="ECO:0000313" key="1">
    <source>
        <dbReference type="EMBL" id="NLF54656.1"/>
    </source>
</evidence>
<proteinExistence type="predicted"/>
<dbReference type="AlphaFoldDB" id="A0A7X7R8J8"/>
<dbReference type="InterPro" id="IPR019268">
    <property type="entry name" value="DUF2278"/>
</dbReference>
<name>A0A7X7R8J8_9RHOO</name>
<protein>
    <submittedName>
        <fullName evidence="1">YukJ family protein</fullName>
    </submittedName>
</protein>
<comment type="caution">
    <text evidence="1">The sequence shown here is derived from an EMBL/GenBank/DDBJ whole genome shotgun (WGS) entry which is preliminary data.</text>
</comment>
<reference evidence="1 2" key="1">
    <citation type="journal article" date="2020" name="Biotechnol. Biofuels">
        <title>New insights from the biogas microbiome by comprehensive genome-resolved metagenomics of nearly 1600 species originating from multiple anaerobic digesters.</title>
        <authorList>
            <person name="Campanaro S."/>
            <person name="Treu L."/>
            <person name="Rodriguez-R L.M."/>
            <person name="Kovalovszki A."/>
            <person name="Ziels R.M."/>
            <person name="Maus I."/>
            <person name="Zhu X."/>
            <person name="Kougias P.G."/>
            <person name="Basile A."/>
            <person name="Luo G."/>
            <person name="Schluter A."/>
            <person name="Konstantinidis K.T."/>
            <person name="Angelidaki I."/>
        </authorList>
    </citation>
    <scope>NUCLEOTIDE SEQUENCE [LARGE SCALE GENOMIC DNA]</scope>
    <source>
        <strain evidence="1">AS06rmzACSIP_256</strain>
    </source>
</reference>
<dbReference type="Pfam" id="PF10042">
    <property type="entry name" value="DUF2278"/>
    <property type="match status" value="1"/>
</dbReference>